<sequence>MKNKQLYSLIPYVEFPAVERFDNFTGEVISTKEIREGYYSFRWPDGSTCMPVEMFLLDISNEKKISVSDGGTVGGYARNLTHLVRYCFKNKIQFWDLQTSNIDDLISELSTEVNEFNERERNNNTIKTIISNAMTFLKWIQNQHFPERNIIGVDSQYKRYQVKLTISLNRYGKPCEVFPSKIPNATTQPKKPIADKIIKLLWETLNQSKSSTGINKRLMKHFSKQEQKDHIDYMFHRRRFQLTMLEATGLRPQELISISVKNNIKNLADSKIEISTLKRGAPHRRIVPIDQGTVIKIEIFLSIHRKKLIERLIKHGFISSENEVDDVLFLHHETGKKVKPDAAYQEFRRLCIKAGIKQKTCQSMFRHRFCTNMVKLHLLSFMDKNPAKSRFNFSDSDYRTILTKVATFTGHKDPTSLEFYIDWAWEELDVFSYVYDVSHLQGKLKEISRLVSDLKGELYGTQSLSKTKLELVDDVLKKIENFSDLTSQKPS</sequence>
<evidence type="ECO:0000256" key="2">
    <source>
        <dbReference type="ARBA" id="ARBA00023172"/>
    </source>
</evidence>
<dbReference type="RefSeq" id="WP_136979019.1">
    <property type="nucleotide sequence ID" value="NZ_SYUV01000007.1"/>
</dbReference>
<evidence type="ECO:0000259" key="3">
    <source>
        <dbReference type="PROSITE" id="PS51898"/>
    </source>
</evidence>
<dbReference type="CDD" id="cd00397">
    <property type="entry name" value="DNA_BRE_C"/>
    <property type="match status" value="1"/>
</dbReference>
<dbReference type="InterPro" id="IPR013762">
    <property type="entry name" value="Integrase-like_cat_sf"/>
</dbReference>
<dbReference type="InterPro" id="IPR002104">
    <property type="entry name" value="Integrase_catalytic"/>
</dbReference>
<dbReference type="GO" id="GO:0015074">
    <property type="term" value="P:DNA integration"/>
    <property type="evidence" value="ECO:0007669"/>
    <property type="project" value="InterPro"/>
</dbReference>
<dbReference type="AlphaFoldDB" id="A0A4U1ZRS5"/>
<dbReference type="PROSITE" id="PS51898">
    <property type="entry name" value="TYR_RECOMBINASE"/>
    <property type="match status" value="1"/>
</dbReference>
<dbReference type="GO" id="GO:0006310">
    <property type="term" value="P:DNA recombination"/>
    <property type="evidence" value="ECO:0007669"/>
    <property type="project" value="UniProtKB-KW"/>
</dbReference>
<organism evidence="4 5">
    <name type="scientific">Vibrio kanaloae</name>
    <dbReference type="NCBI Taxonomy" id="170673"/>
    <lineage>
        <taxon>Bacteria</taxon>
        <taxon>Pseudomonadati</taxon>
        <taxon>Pseudomonadota</taxon>
        <taxon>Gammaproteobacteria</taxon>
        <taxon>Vibrionales</taxon>
        <taxon>Vibrionaceae</taxon>
        <taxon>Vibrio</taxon>
    </lineage>
</organism>
<evidence type="ECO:0000313" key="5">
    <source>
        <dbReference type="Proteomes" id="UP000307574"/>
    </source>
</evidence>
<accession>A0A4U1ZRS5</accession>
<dbReference type="InterPro" id="IPR010998">
    <property type="entry name" value="Integrase_recombinase_N"/>
</dbReference>
<evidence type="ECO:0000313" key="4">
    <source>
        <dbReference type="EMBL" id="TKF36101.1"/>
    </source>
</evidence>
<evidence type="ECO:0000256" key="1">
    <source>
        <dbReference type="ARBA" id="ARBA00023125"/>
    </source>
</evidence>
<dbReference type="SUPFAM" id="SSF56349">
    <property type="entry name" value="DNA breaking-rejoining enzymes"/>
    <property type="match status" value="1"/>
</dbReference>
<name>A0A4U1ZRS5_9VIBR</name>
<dbReference type="EMBL" id="SYUV01000007">
    <property type="protein sequence ID" value="TKF36101.1"/>
    <property type="molecule type" value="Genomic_DNA"/>
</dbReference>
<feature type="domain" description="Tyr recombinase" evidence="3">
    <location>
        <begin position="217"/>
        <end position="422"/>
    </location>
</feature>
<dbReference type="Gene3D" id="1.10.443.10">
    <property type="entry name" value="Intergrase catalytic core"/>
    <property type="match status" value="1"/>
</dbReference>
<gene>
    <name evidence="4" type="ORF">FCV50_02525</name>
</gene>
<proteinExistence type="predicted"/>
<dbReference type="Pfam" id="PF00589">
    <property type="entry name" value="Phage_integrase"/>
    <property type="match status" value="1"/>
</dbReference>
<reference evidence="4 5" key="1">
    <citation type="submission" date="2019-04" db="EMBL/GenBank/DDBJ databases">
        <title>A reverse ecology approach based on a biological definition of microbial populations.</title>
        <authorList>
            <person name="Arevalo P."/>
            <person name="Vaninsberghe D."/>
            <person name="Elsherbini J."/>
            <person name="Gore J."/>
            <person name="Polz M."/>
        </authorList>
    </citation>
    <scope>NUCLEOTIDE SEQUENCE [LARGE SCALE GENOMIC DNA]</scope>
    <source>
        <strain evidence="4 5">10N.261.46.F4</strain>
    </source>
</reference>
<dbReference type="Proteomes" id="UP000307574">
    <property type="component" value="Unassembled WGS sequence"/>
</dbReference>
<dbReference type="InterPro" id="IPR011010">
    <property type="entry name" value="DNA_brk_join_enz"/>
</dbReference>
<keyword evidence="2" id="KW-0233">DNA recombination</keyword>
<keyword evidence="1" id="KW-0238">DNA-binding</keyword>
<protein>
    <submittedName>
        <fullName evidence="4">Site-specific integrase</fullName>
    </submittedName>
</protein>
<dbReference type="Gene3D" id="1.10.150.130">
    <property type="match status" value="1"/>
</dbReference>
<dbReference type="GO" id="GO:0003677">
    <property type="term" value="F:DNA binding"/>
    <property type="evidence" value="ECO:0007669"/>
    <property type="project" value="UniProtKB-KW"/>
</dbReference>
<comment type="caution">
    <text evidence="4">The sequence shown here is derived from an EMBL/GenBank/DDBJ whole genome shotgun (WGS) entry which is preliminary data.</text>
</comment>